<dbReference type="EMBL" id="VNHY01000003">
    <property type="protein sequence ID" value="TYP92527.1"/>
    <property type="molecule type" value="Genomic_DNA"/>
</dbReference>
<dbReference type="GO" id="GO:0004081">
    <property type="term" value="F:bis(5'-nucleosyl)-tetraphosphatase (asymmetrical) activity"/>
    <property type="evidence" value="ECO:0007669"/>
    <property type="project" value="TreeGrafter"/>
</dbReference>
<dbReference type="PRINTS" id="PR00502">
    <property type="entry name" value="NUDIXFAMILY"/>
</dbReference>
<dbReference type="InterPro" id="IPR000086">
    <property type="entry name" value="NUDIX_hydrolase_dom"/>
</dbReference>
<evidence type="ECO:0000313" key="5">
    <source>
        <dbReference type="Proteomes" id="UP000324595"/>
    </source>
</evidence>
<dbReference type="OrthoDB" id="9816289at2"/>
<accession>A0A5D3YGW7</accession>
<dbReference type="Pfam" id="PF00293">
    <property type="entry name" value="NUDIX"/>
    <property type="match status" value="1"/>
</dbReference>
<reference evidence="4 5" key="1">
    <citation type="submission" date="2019-07" db="EMBL/GenBank/DDBJ databases">
        <title>Genomic Encyclopedia of Archaeal and Bacterial Type Strains, Phase II (KMG-II): from individual species to whole genera.</title>
        <authorList>
            <person name="Goeker M."/>
        </authorList>
    </citation>
    <scope>NUCLEOTIDE SEQUENCE [LARGE SCALE GENOMIC DNA]</scope>
    <source>
        <strain evidence="4 5">DSM 21935</strain>
    </source>
</reference>
<dbReference type="PROSITE" id="PS00893">
    <property type="entry name" value="NUDIX_BOX"/>
    <property type="match status" value="1"/>
</dbReference>
<evidence type="ECO:0000259" key="3">
    <source>
        <dbReference type="PROSITE" id="PS51462"/>
    </source>
</evidence>
<dbReference type="Gene3D" id="3.90.79.10">
    <property type="entry name" value="Nucleoside Triphosphate Pyrophosphohydrolase"/>
    <property type="match status" value="1"/>
</dbReference>
<gene>
    <name evidence="4" type="ORF">LX73_1888</name>
</gene>
<evidence type="ECO:0000256" key="1">
    <source>
        <dbReference type="ARBA" id="ARBA00022801"/>
    </source>
</evidence>
<dbReference type="CDD" id="cd03673">
    <property type="entry name" value="NUDIX_Ap6A_hydrolase"/>
    <property type="match status" value="1"/>
</dbReference>
<organism evidence="4 5">
    <name type="scientific">Fodinibius salinus</name>
    <dbReference type="NCBI Taxonomy" id="860790"/>
    <lineage>
        <taxon>Bacteria</taxon>
        <taxon>Pseudomonadati</taxon>
        <taxon>Balneolota</taxon>
        <taxon>Balneolia</taxon>
        <taxon>Balneolales</taxon>
        <taxon>Balneolaceae</taxon>
        <taxon>Fodinibius</taxon>
    </lineage>
</organism>
<dbReference type="PANTHER" id="PTHR21340">
    <property type="entry name" value="DIADENOSINE 5,5-P1,P4-TETRAPHOSPHATE PYROPHOSPHOHYDROLASE MUTT"/>
    <property type="match status" value="1"/>
</dbReference>
<dbReference type="SUPFAM" id="SSF55811">
    <property type="entry name" value="Nudix"/>
    <property type="match status" value="1"/>
</dbReference>
<dbReference type="PANTHER" id="PTHR21340:SF0">
    <property type="entry name" value="BIS(5'-NUCLEOSYL)-TETRAPHOSPHATASE [ASYMMETRICAL]"/>
    <property type="match status" value="1"/>
</dbReference>
<dbReference type="RefSeq" id="WP_148899227.1">
    <property type="nucleotide sequence ID" value="NZ_VNHY01000003.1"/>
</dbReference>
<name>A0A5D3YGW7_9BACT</name>
<evidence type="ECO:0000256" key="2">
    <source>
        <dbReference type="RuleBase" id="RU003476"/>
    </source>
</evidence>
<dbReference type="GO" id="GO:0006754">
    <property type="term" value="P:ATP biosynthetic process"/>
    <property type="evidence" value="ECO:0007669"/>
    <property type="project" value="TreeGrafter"/>
</dbReference>
<evidence type="ECO:0000313" key="4">
    <source>
        <dbReference type="EMBL" id="TYP92527.1"/>
    </source>
</evidence>
<dbReference type="Proteomes" id="UP000324595">
    <property type="component" value="Unassembled WGS sequence"/>
</dbReference>
<dbReference type="InterPro" id="IPR015797">
    <property type="entry name" value="NUDIX_hydrolase-like_dom_sf"/>
</dbReference>
<protein>
    <submittedName>
        <fullName evidence="4">NUDIX domain-containing protein</fullName>
    </submittedName>
</protein>
<comment type="caution">
    <text evidence="4">The sequence shown here is derived from an EMBL/GenBank/DDBJ whole genome shotgun (WGS) entry which is preliminary data.</text>
</comment>
<keyword evidence="1 2" id="KW-0378">Hydrolase</keyword>
<dbReference type="PROSITE" id="PS51462">
    <property type="entry name" value="NUDIX"/>
    <property type="match status" value="1"/>
</dbReference>
<comment type="similarity">
    <text evidence="2">Belongs to the Nudix hydrolase family.</text>
</comment>
<sequence>MSKIKPITAAGGVVYREGSQKIKPNILAIYRRGKWDLPKGKLEDGETIKECAVREVAEEVGLTTTPNIATKLHETYHEYEQAGTYFGKTTHWFAMQLNEEDQGGEFNAQEEEGIEEVKWFDLEKAKIMMGYANLVEVLDAFDQWQQ</sequence>
<feature type="domain" description="Nudix hydrolase" evidence="3">
    <location>
        <begin position="5"/>
        <end position="142"/>
    </location>
</feature>
<dbReference type="InterPro" id="IPR020476">
    <property type="entry name" value="Nudix_hydrolase"/>
</dbReference>
<dbReference type="InterPro" id="IPR020084">
    <property type="entry name" value="NUDIX_hydrolase_CS"/>
</dbReference>
<dbReference type="GO" id="GO:0006167">
    <property type="term" value="P:AMP biosynthetic process"/>
    <property type="evidence" value="ECO:0007669"/>
    <property type="project" value="TreeGrafter"/>
</dbReference>
<proteinExistence type="inferred from homology"/>
<dbReference type="AlphaFoldDB" id="A0A5D3YGW7"/>
<dbReference type="InterPro" id="IPR051325">
    <property type="entry name" value="Nudix_hydrolase_domain"/>
</dbReference>
<keyword evidence="5" id="KW-1185">Reference proteome</keyword>